<dbReference type="AlphaFoldDB" id="A0A8D9ABG3"/>
<evidence type="ECO:0000313" key="2">
    <source>
        <dbReference type="EMBL" id="CAG6762256.1"/>
    </source>
</evidence>
<sequence>MKVEKEDLEEEKEKYVGDVQKGGMIGDMKGEGIGIVGREKDMTVEVEVGMIADTEADTIAEIEADTIAETSLKVEKSHERPTDYEKVVQKGSRKRTEKTKEANER</sequence>
<reference evidence="2" key="1">
    <citation type="submission" date="2021-05" db="EMBL/GenBank/DDBJ databases">
        <authorList>
            <person name="Alioto T."/>
            <person name="Alioto T."/>
            <person name="Gomez Garrido J."/>
        </authorList>
    </citation>
    <scope>NUCLEOTIDE SEQUENCE</scope>
</reference>
<accession>A0A8D9ABG3</accession>
<name>A0A8D9ABG3_9HEMI</name>
<dbReference type="EMBL" id="HBUF01386948">
    <property type="protein sequence ID" value="CAG6732474.1"/>
    <property type="molecule type" value="Transcribed_RNA"/>
</dbReference>
<feature type="compositionally biased region" description="Basic and acidic residues" evidence="1">
    <location>
        <begin position="72"/>
        <end position="88"/>
    </location>
</feature>
<feature type="region of interest" description="Disordered" evidence="1">
    <location>
        <begin position="71"/>
        <end position="105"/>
    </location>
</feature>
<dbReference type="EMBL" id="HBUF01560754">
    <property type="protein sequence ID" value="CAG6762255.1"/>
    <property type="molecule type" value="Transcribed_RNA"/>
</dbReference>
<dbReference type="EMBL" id="HBUF01560755">
    <property type="protein sequence ID" value="CAG6762256.1"/>
    <property type="molecule type" value="Transcribed_RNA"/>
</dbReference>
<organism evidence="2">
    <name type="scientific">Cacopsylla melanoneura</name>
    <dbReference type="NCBI Taxonomy" id="428564"/>
    <lineage>
        <taxon>Eukaryota</taxon>
        <taxon>Metazoa</taxon>
        <taxon>Ecdysozoa</taxon>
        <taxon>Arthropoda</taxon>
        <taxon>Hexapoda</taxon>
        <taxon>Insecta</taxon>
        <taxon>Pterygota</taxon>
        <taxon>Neoptera</taxon>
        <taxon>Paraneoptera</taxon>
        <taxon>Hemiptera</taxon>
        <taxon>Sternorrhyncha</taxon>
        <taxon>Psylloidea</taxon>
        <taxon>Psyllidae</taxon>
        <taxon>Psyllinae</taxon>
        <taxon>Cacopsylla</taxon>
    </lineage>
</organism>
<evidence type="ECO:0000256" key="1">
    <source>
        <dbReference type="SAM" id="MobiDB-lite"/>
    </source>
</evidence>
<proteinExistence type="predicted"/>
<dbReference type="EMBL" id="HBUF01560756">
    <property type="protein sequence ID" value="CAG6762257.1"/>
    <property type="molecule type" value="Transcribed_RNA"/>
</dbReference>
<protein>
    <submittedName>
        <fullName evidence="2">Uncharacterized protein</fullName>
    </submittedName>
</protein>